<evidence type="ECO:0000313" key="3">
    <source>
        <dbReference type="EMBL" id="GGP04287.1"/>
    </source>
</evidence>
<evidence type="ECO:0000256" key="1">
    <source>
        <dbReference type="SAM" id="MobiDB-lite"/>
    </source>
</evidence>
<proteinExistence type="predicted"/>
<feature type="region of interest" description="Disordered" evidence="1">
    <location>
        <begin position="49"/>
        <end position="70"/>
    </location>
</feature>
<dbReference type="Proteomes" id="UP000660745">
    <property type="component" value="Unassembled WGS sequence"/>
</dbReference>
<accession>A0A918A3K5</accession>
<keyword evidence="4" id="KW-1185">Reference proteome</keyword>
<dbReference type="SUPFAM" id="SSF54637">
    <property type="entry name" value="Thioesterase/thiol ester dehydrase-isomerase"/>
    <property type="match status" value="1"/>
</dbReference>
<feature type="domain" description="FAS1-like dehydratase" evidence="2">
    <location>
        <begin position="15"/>
        <end position="124"/>
    </location>
</feature>
<organism evidence="3 4">
    <name type="scientific">Nonomuraea glycinis</name>
    <dbReference type="NCBI Taxonomy" id="2047744"/>
    <lineage>
        <taxon>Bacteria</taxon>
        <taxon>Bacillati</taxon>
        <taxon>Actinomycetota</taxon>
        <taxon>Actinomycetes</taxon>
        <taxon>Streptosporangiales</taxon>
        <taxon>Streptosporangiaceae</taxon>
        <taxon>Nonomuraea</taxon>
    </lineage>
</organism>
<dbReference type="Pfam" id="PF13452">
    <property type="entry name" value="FAS1_DH_region"/>
    <property type="match status" value="1"/>
</dbReference>
<reference evidence="3" key="1">
    <citation type="journal article" date="2014" name="Int. J. Syst. Evol. Microbiol.">
        <title>Complete genome sequence of Corynebacterium casei LMG S-19264T (=DSM 44701T), isolated from a smear-ripened cheese.</title>
        <authorList>
            <consortium name="US DOE Joint Genome Institute (JGI-PGF)"/>
            <person name="Walter F."/>
            <person name="Albersmeier A."/>
            <person name="Kalinowski J."/>
            <person name="Ruckert C."/>
        </authorList>
    </citation>
    <scope>NUCLEOTIDE SEQUENCE</scope>
    <source>
        <strain evidence="3">CGMCC 4.7430</strain>
    </source>
</reference>
<gene>
    <name evidence="3" type="ORF">GCM10012278_19320</name>
</gene>
<reference evidence="3" key="2">
    <citation type="submission" date="2020-09" db="EMBL/GenBank/DDBJ databases">
        <authorList>
            <person name="Sun Q."/>
            <person name="Zhou Y."/>
        </authorList>
    </citation>
    <scope>NUCLEOTIDE SEQUENCE</scope>
    <source>
        <strain evidence="3">CGMCC 4.7430</strain>
    </source>
</reference>
<name>A0A918A3K5_9ACTN</name>
<dbReference type="InterPro" id="IPR029069">
    <property type="entry name" value="HotDog_dom_sf"/>
</dbReference>
<dbReference type="EMBL" id="BMNK01000002">
    <property type="protein sequence ID" value="GGP04287.1"/>
    <property type="molecule type" value="Genomic_DNA"/>
</dbReference>
<sequence>MTGIPFPIEQGHVRAFARALGEDADVIAPTFPIAFAQFDPDWGLRMRPGVPWNGSGAGPGQSSGGAGGLHAEQEFEYFRPIRVGETLTAVKREGRTWSKTGGRGVLNFAERHVDFFDDDKELVARSTTVSVTVTPKPKTDDDTPEAGR</sequence>
<evidence type="ECO:0000313" key="4">
    <source>
        <dbReference type="Proteomes" id="UP000660745"/>
    </source>
</evidence>
<feature type="compositionally biased region" description="Gly residues" evidence="1">
    <location>
        <begin position="55"/>
        <end position="68"/>
    </location>
</feature>
<dbReference type="RefSeq" id="WP_189138101.1">
    <property type="nucleotide sequence ID" value="NZ_BMNK01000002.1"/>
</dbReference>
<evidence type="ECO:0000259" key="2">
    <source>
        <dbReference type="Pfam" id="PF13452"/>
    </source>
</evidence>
<dbReference type="AlphaFoldDB" id="A0A918A3K5"/>
<comment type="caution">
    <text evidence="3">The sequence shown here is derived from an EMBL/GenBank/DDBJ whole genome shotgun (WGS) entry which is preliminary data.</text>
</comment>
<dbReference type="Gene3D" id="3.10.129.10">
    <property type="entry name" value="Hotdog Thioesterase"/>
    <property type="match status" value="1"/>
</dbReference>
<dbReference type="InterPro" id="IPR039569">
    <property type="entry name" value="FAS1-like_DH_region"/>
</dbReference>
<protein>
    <recommendedName>
        <fullName evidence="2">FAS1-like dehydratase domain-containing protein</fullName>
    </recommendedName>
</protein>